<dbReference type="Pfam" id="PF02475">
    <property type="entry name" value="TRM5-TYW2_MTfase"/>
    <property type="match status" value="1"/>
</dbReference>
<dbReference type="PANTHER" id="PTHR23245:SF36">
    <property type="entry name" value="TRNA (GUANINE(37)-N1)-METHYLTRANSFERASE"/>
    <property type="match status" value="1"/>
</dbReference>
<evidence type="ECO:0000256" key="9">
    <source>
        <dbReference type="HAMAP-Rule" id="MF_03152"/>
    </source>
</evidence>
<feature type="binding site" evidence="9">
    <location>
        <position position="362"/>
    </location>
    <ligand>
        <name>S-adenosyl-L-methionine</name>
        <dbReference type="ChEBI" id="CHEBI:59789"/>
    </ligand>
</feature>
<evidence type="ECO:0000313" key="12">
    <source>
        <dbReference type="EMBL" id="KAL1795076.1"/>
    </source>
</evidence>
<comment type="similarity">
    <text evidence="1">Belongs to the class I-like SAM-binding methyltransferase superfamily. TRM5/TYW2 family.</text>
</comment>
<evidence type="ECO:0000256" key="4">
    <source>
        <dbReference type="ARBA" id="ARBA00022679"/>
    </source>
</evidence>
<keyword evidence="5 9" id="KW-0949">S-adenosyl-L-methionine</keyword>
<dbReference type="EC" id="2.1.1.228" evidence="9"/>
<comment type="catalytic activity">
    <reaction evidence="9">
        <text>guanosine(37) in tRNA + S-adenosyl-L-methionine = N(1)-methylguanosine(37) in tRNA + S-adenosyl-L-homocysteine + H(+)</text>
        <dbReference type="Rhea" id="RHEA:36899"/>
        <dbReference type="Rhea" id="RHEA-COMP:10145"/>
        <dbReference type="Rhea" id="RHEA-COMP:10147"/>
        <dbReference type="ChEBI" id="CHEBI:15378"/>
        <dbReference type="ChEBI" id="CHEBI:57856"/>
        <dbReference type="ChEBI" id="CHEBI:59789"/>
        <dbReference type="ChEBI" id="CHEBI:73542"/>
        <dbReference type="ChEBI" id="CHEBI:74269"/>
        <dbReference type="EC" id="2.1.1.228"/>
    </reaction>
</comment>
<keyword evidence="6 9" id="KW-0819">tRNA processing</keyword>
<evidence type="ECO:0000256" key="2">
    <source>
        <dbReference type="ARBA" id="ARBA00022490"/>
    </source>
</evidence>
<feature type="domain" description="SAM-dependent methyltransferase TRM5/TYW2-type" evidence="11">
    <location>
        <begin position="148"/>
        <end position="468"/>
    </location>
</feature>
<evidence type="ECO:0000256" key="1">
    <source>
        <dbReference type="ARBA" id="ARBA00009775"/>
    </source>
</evidence>
<organism evidence="12 13">
    <name type="scientific">Alternaria dauci</name>
    <dbReference type="NCBI Taxonomy" id="48095"/>
    <lineage>
        <taxon>Eukaryota</taxon>
        <taxon>Fungi</taxon>
        <taxon>Dikarya</taxon>
        <taxon>Ascomycota</taxon>
        <taxon>Pezizomycotina</taxon>
        <taxon>Dothideomycetes</taxon>
        <taxon>Pleosporomycetidae</taxon>
        <taxon>Pleosporales</taxon>
        <taxon>Pleosporineae</taxon>
        <taxon>Pleosporaceae</taxon>
        <taxon>Alternaria</taxon>
        <taxon>Alternaria sect. Porri</taxon>
    </lineage>
</organism>
<evidence type="ECO:0000256" key="5">
    <source>
        <dbReference type="ARBA" id="ARBA00022691"/>
    </source>
</evidence>
<dbReference type="InterPro" id="IPR056744">
    <property type="entry name" value="TRM5/TYW2-like_N"/>
</dbReference>
<reference evidence="12 13" key="1">
    <citation type="submission" date="2024-09" db="EMBL/GenBank/DDBJ databases">
        <title>T2T genomes of carrot and Alternaria dauci and their utility for understanding host-pathogen interaction during carrot leaf blight disease.</title>
        <authorList>
            <person name="Liu W."/>
            <person name="Xu S."/>
            <person name="Ou C."/>
            <person name="Liu X."/>
            <person name="Zhuang F."/>
            <person name="Deng X.W."/>
        </authorList>
    </citation>
    <scope>NUCLEOTIDE SEQUENCE [LARGE SCALE GENOMIC DNA]</scope>
    <source>
        <strain evidence="12 13">A2016</strain>
    </source>
</reference>
<dbReference type="Proteomes" id="UP001578633">
    <property type="component" value="Chromosome 6"/>
</dbReference>
<feature type="binding site" evidence="9">
    <location>
        <begin position="305"/>
        <end position="306"/>
    </location>
    <ligand>
        <name>S-adenosyl-L-methionine</name>
        <dbReference type="ChEBI" id="CHEBI:59789"/>
    </ligand>
</feature>
<dbReference type="PROSITE" id="PS51684">
    <property type="entry name" value="SAM_MT_TRM5_TYW2"/>
    <property type="match status" value="1"/>
</dbReference>
<dbReference type="HAMAP" id="MF_03152">
    <property type="entry name" value="TRM5"/>
    <property type="match status" value="1"/>
</dbReference>
<evidence type="ECO:0000313" key="13">
    <source>
        <dbReference type="Proteomes" id="UP001578633"/>
    </source>
</evidence>
<dbReference type="GeneID" id="96087214"/>
<evidence type="ECO:0000259" key="11">
    <source>
        <dbReference type="PROSITE" id="PS51684"/>
    </source>
</evidence>
<dbReference type="InterPro" id="IPR025792">
    <property type="entry name" value="tRNA_Gua_MeTrfase_euk"/>
</dbReference>
<dbReference type="Gene3D" id="3.30.300.110">
    <property type="entry name" value="Met-10+ protein-like domains"/>
    <property type="match status" value="1"/>
</dbReference>
<keyword evidence="3 9" id="KW-0489">Methyltransferase</keyword>
<feature type="binding site" evidence="9">
    <location>
        <position position="239"/>
    </location>
    <ligand>
        <name>S-adenosyl-L-methionine</name>
        <dbReference type="ChEBI" id="CHEBI:59789"/>
    </ligand>
</feature>
<sequence>MSATDATNDMFAPPVNRAMKVLDRTFFQKTIPTSAARIFNPKDISRCRKELTASKDTLPNNRVDPIRPDPDPERAAKGTKCLLLRPEVVHGDRTTWSPKLQSLEQDGTLGVIPYQLHLDYDYFTYSEITSAIIPPPESVHDDEIPQGFALAGHVAHLNLRERYWPYKHLIGTVLVDKNPMVKTVINKLDNVGTENAFRTFQYEVLHGPDDMNVQLREQGCTFKFDFAKVYWNTRLHTEHERVCSMFREGEAICDVMAGVGPFSIPAGKKKCFVWANDLNPESYNSLVENVKINKVGDFVRPFNTDGGSFIRQASADLLTSDERSVAIYPKTKFSRSKPEENKQPEPLKTLVQPRFFSHYVMNLPASAITFLPSFIGLYAQVPGYPAAEIKKLLAPHTSQKLPMIHVHCFSTKSDDNVEEVKAICEEVSRQLGTTITPDMEDVNIYDIHQHLILNIFVVLTLYHLRIPIVSRFHDLPAIIPCQINKLFHVEIELVIIYLPLMFRSLQLNDRTISITVASEHILFAYPNRTTYCILTLNSRHDTI</sequence>
<evidence type="ECO:0000256" key="10">
    <source>
        <dbReference type="SAM" id="MobiDB-lite"/>
    </source>
</evidence>
<keyword evidence="13" id="KW-1185">Reference proteome</keyword>
<comment type="subcellular location">
    <subcellularLocation>
        <location evidence="9">Mitochondrion matrix</location>
    </subcellularLocation>
    <subcellularLocation>
        <location evidence="9">Nucleus</location>
    </subcellularLocation>
    <subcellularLocation>
        <location evidence="9">Cytoplasm</location>
    </subcellularLocation>
    <text evidence="9">Predominantly in the mitochondria and in the nucleus.</text>
</comment>
<feature type="region of interest" description="Disordered" evidence="10">
    <location>
        <begin position="51"/>
        <end position="76"/>
    </location>
</feature>
<comment type="subunit">
    <text evidence="9">Monomer.</text>
</comment>
<dbReference type="Pfam" id="PF25133">
    <property type="entry name" value="TYW2_N_2"/>
    <property type="match status" value="1"/>
</dbReference>
<name>A0ABR3UF16_9PLEO</name>
<evidence type="ECO:0000256" key="7">
    <source>
        <dbReference type="ARBA" id="ARBA00023128"/>
    </source>
</evidence>
<keyword evidence="4 9" id="KW-0808">Transferase</keyword>
<dbReference type="InterPro" id="IPR029063">
    <property type="entry name" value="SAM-dependent_MTases_sf"/>
</dbReference>
<keyword evidence="8 9" id="KW-0539">Nucleus</keyword>
<comment type="similarity">
    <text evidence="9">Belongs to the TRM5 / TYW2 family.</text>
</comment>
<protein>
    <recommendedName>
        <fullName evidence="9">tRNA (guanine(37)-N1)-methyltransferase</fullName>
        <ecNumber evidence="9">2.1.1.228</ecNumber>
    </recommendedName>
    <alternativeName>
        <fullName evidence="9">M1G-methyltransferase</fullName>
    </alternativeName>
    <alternativeName>
        <fullName evidence="9">tRNA [GM37] methyltransferase</fullName>
    </alternativeName>
    <alternativeName>
        <fullName evidence="9">tRNA methyltransferase 5</fullName>
    </alternativeName>
</protein>
<dbReference type="SUPFAM" id="SSF53335">
    <property type="entry name" value="S-adenosyl-L-methionine-dependent methyltransferases"/>
    <property type="match status" value="1"/>
</dbReference>
<evidence type="ECO:0000256" key="3">
    <source>
        <dbReference type="ARBA" id="ARBA00022603"/>
    </source>
</evidence>
<dbReference type="Gene3D" id="3.40.50.150">
    <property type="entry name" value="Vaccinia Virus protein VP39"/>
    <property type="match status" value="1"/>
</dbReference>
<dbReference type="RefSeq" id="XP_069305660.1">
    <property type="nucleotide sequence ID" value="XM_069453072.1"/>
</dbReference>
<keyword evidence="2 9" id="KW-0963">Cytoplasm</keyword>
<evidence type="ECO:0000256" key="6">
    <source>
        <dbReference type="ARBA" id="ARBA00022694"/>
    </source>
</evidence>
<dbReference type="InterPro" id="IPR030382">
    <property type="entry name" value="MeTrfase_TRM5/TYW2"/>
</dbReference>
<dbReference type="EMBL" id="JBHGVX010000006">
    <property type="protein sequence ID" value="KAL1795076.1"/>
    <property type="molecule type" value="Genomic_DNA"/>
</dbReference>
<dbReference type="InterPro" id="IPR056743">
    <property type="entry name" value="TRM5-TYW2-like_MTfase"/>
</dbReference>
<evidence type="ECO:0000256" key="8">
    <source>
        <dbReference type="ARBA" id="ARBA00023242"/>
    </source>
</evidence>
<comment type="function">
    <text evidence="9">Specifically methylates the N1 position of guanosine-37 in various cytoplasmic and mitochondrial tRNAs. Methylation is not dependent on the nature of the nucleoside 5' of the target nucleoside. This is the first step in the biosynthesis of wybutosine (yW), a modified base adjacent to the anticodon of tRNAs and required for accurate decoding.</text>
</comment>
<dbReference type="PANTHER" id="PTHR23245">
    <property type="entry name" value="TRNA METHYLTRANSFERASE"/>
    <property type="match status" value="1"/>
</dbReference>
<keyword evidence="7 9" id="KW-0496">Mitochondrion</keyword>
<proteinExistence type="inferred from homology"/>
<accession>A0ABR3UF16</accession>
<feature type="binding site" evidence="9">
    <location>
        <begin position="277"/>
        <end position="278"/>
    </location>
    <ligand>
        <name>S-adenosyl-L-methionine</name>
        <dbReference type="ChEBI" id="CHEBI:59789"/>
    </ligand>
</feature>
<gene>
    <name evidence="9" type="primary">TRM5</name>
    <name evidence="12" type="ORF">ACET3X_006892</name>
</gene>
<feature type="compositionally biased region" description="Basic and acidic residues" evidence="10">
    <location>
        <begin position="64"/>
        <end position="76"/>
    </location>
</feature>
<comment type="caution">
    <text evidence="12">The sequence shown here is derived from an EMBL/GenBank/DDBJ whole genome shotgun (WGS) entry which is preliminary data.</text>
</comment>